<dbReference type="EMBL" id="CP002476">
    <property type="protein sequence ID" value="ADW07886.1"/>
    <property type="molecule type" value="Genomic_DNA"/>
</dbReference>
<feature type="transmembrane region" description="Helical" evidence="2">
    <location>
        <begin position="75"/>
        <end position="94"/>
    </location>
</feature>
<accession>A0A8D3WQD3</accession>
<dbReference type="OrthoDB" id="4127339at2"/>
<organism evidence="3 4">
    <name type="scientific">Streptomyces pratensis (strain ATCC 33331 / IAF-45CD)</name>
    <dbReference type="NCBI Taxonomy" id="591167"/>
    <lineage>
        <taxon>Bacteria</taxon>
        <taxon>Bacillati</taxon>
        <taxon>Actinomycetota</taxon>
        <taxon>Actinomycetes</taxon>
        <taxon>Kitasatosporales</taxon>
        <taxon>Streptomycetaceae</taxon>
        <taxon>Streptomyces</taxon>
    </lineage>
</organism>
<keyword evidence="2" id="KW-0472">Membrane</keyword>
<evidence type="ECO:0000313" key="3">
    <source>
        <dbReference type="EMBL" id="ADW07886.1"/>
    </source>
</evidence>
<dbReference type="AlphaFoldDB" id="A0A8D3WQD3"/>
<protein>
    <submittedName>
        <fullName evidence="3">Uncharacterized protein</fullName>
    </submittedName>
</protein>
<sequence>MKAKRGPLGDERRDRGPETPPTRGVLVTGSLVRVSSAAAAGCGALFVLLPVLALIGRLGFPDDPPDFVPVFGGPLIAASLGIAVFLIVLGYSLTFQQLALADMYAAEGDSPSLRNAVEVRGPVSRTPFFPAVATSIVIGSLLLATAGVLLAASAWPAVATILLILGILSAPAVLALIAVGRRWRRTAGERLPAQALGEQGHARLLLGDADTKRRQQAKARDRAEATDLDRASIPVRAALVIAVFAVMSPSLSPTAPLWKQVQLAGAGLGVLCLLLDSCLAMLRSRRLRRTLVRVRSGGADVTAIDRAHAITATAAQASEVHAVSTVWALLGAGVLGTLIPRNTDIAPVLIVAGTWVLGFIALVAVSMRSDAAAPKLREEYGYRLPTQTSGNDNTWH</sequence>
<keyword evidence="3" id="KW-0614">Plasmid</keyword>
<evidence type="ECO:0000256" key="2">
    <source>
        <dbReference type="SAM" id="Phobius"/>
    </source>
</evidence>
<feature type="transmembrane region" description="Helical" evidence="2">
    <location>
        <begin position="157"/>
        <end position="180"/>
    </location>
</feature>
<feature type="transmembrane region" description="Helical" evidence="2">
    <location>
        <begin position="31"/>
        <end position="55"/>
    </location>
</feature>
<geneLocation type="plasmid" evidence="3 4">
    <name>pSFLA01</name>
</geneLocation>
<feature type="compositionally biased region" description="Basic and acidic residues" evidence="1">
    <location>
        <begin position="7"/>
        <end position="17"/>
    </location>
</feature>
<evidence type="ECO:0000256" key="1">
    <source>
        <dbReference type="SAM" id="MobiDB-lite"/>
    </source>
</evidence>
<keyword evidence="2" id="KW-0812">Transmembrane</keyword>
<feature type="transmembrane region" description="Helical" evidence="2">
    <location>
        <begin position="233"/>
        <end position="251"/>
    </location>
</feature>
<feature type="transmembrane region" description="Helical" evidence="2">
    <location>
        <begin position="263"/>
        <end position="282"/>
    </location>
</feature>
<feature type="transmembrane region" description="Helical" evidence="2">
    <location>
        <begin position="128"/>
        <end position="151"/>
    </location>
</feature>
<dbReference type="Proteomes" id="UP000002066">
    <property type="component" value="Plasmid pSFLA01"/>
</dbReference>
<feature type="region of interest" description="Disordered" evidence="1">
    <location>
        <begin position="1"/>
        <end position="23"/>
    </location>
</feature>
<feature type="transmembrane region" description="Helical" evidence="2">
    <location>
        <begin position="320"/>
        <end position="339"/>
    </location>
</feature>
<keyword evidence="2" id="KW-1133">Transmembrane helix</keyword>
<evidence type="ECO:0000313" key="4">
    <source>
        <dbReference type="Proteomes" id="UP000002066"/>
    </source>
</evidence>
<proteinExistence type="predicted"/>
<dbReference type="KEGG" id="sfa:Sfla_6567"/>
<reference evidence="3 4" key="1">
    <citation type="submission" date="2011-01" db="EMBL/GenBank/DDBJ databases">
        <title>Complete sequence of plasmid1 of Streptomyces flavogriseus ATCC 33331.</title>
        <authorList>
            <consortium name="US DOE Joint Genome Institute"/>
            <person name="Lucas S."/>
            <person name="Copeland A."/>
            <person name="Lapidus A."/>
            <person name="Cheng J.-F."/>
            <person name="Goodwin L."/>
            <person name="Pitluck S."/>
            <person name="Davenport K."/>
            <person name="Detter J.C."/>
            <person name="Han C."/>
            <person name="Tapia R."/>
            <person name="Land M."/>
            <person name="Hauser L."/>
            <person name="Kyrpides N."/>
            <person name="Ivanova N."/>
            <person name="Ovchinnikova G."/>
            <person name="Pagani I."/>
            <person name="Brumm P."/>
            <person name="Mead D."/>
            <person name="Woyke T."/>
        </authorList>
    </citation>
    <scope>NUCLEOTIDE SEQUENCE [LARGE SCALE GENOMIC DNA]</scope>
    <source>
        <strain evidence="4">ATCC 33331 / IAF-45CD</strain>
        <plasmid evidence="3 4">pSFLA01</plasmid>
    </source>
</reference>
<feature type="transmembrane region" description="Helical" evidence="2">
    <location>
        <begin position="345"/>
        <end position="367"/>
    </location>
</feature>
<gene>
    <name evidence="3" type="ORF">Sfla_6567</name>
</gene>
<name>A0A8D3WQD3_STRFA</name>